<dbReference type="PANTHER" id="PTHR30605">
    <property type="entry name" value="ANHYDRO-N-ACETYLMURAMIC ACID KINASE"/>
    <property type="match status" value="1"/>
</dbReference>
<dbReference type="GO" id="GO:0016773">
    <property type="term" value="F:phosphotransferase activity, alcohol group as acceptor"/>
    <property type="evidence" value="ECO:0007669"/>
    <property type="project" value="UniProtKB-UniRule"/>
</dbReference>
<evidence type="ECO:0000256" key="1">
    <source>
        <dbReference type="HAMAP-Rule" id="MF_01270"/>
    </source>
</evidence>
<dbReference type="Pfam" id="PF03702">
    <property type="entry name" value="AnmK"/>
    <property type="match status" value="1"/>
</dbReference>
<organism evidence="2">
    <name type="scientific">Sedimenticola thiotaurini</name>
    <dbReference type="NCBI Taxonomy" id="1543721"/>
    <lineage>
        <taxon>Bacteria</taxon>
        <taxon>Pseudomonadati</taxon>
        <taxon>Pseudomonadota</taxon>
        <taxon>Gammaproteobacteria</taxon>
        <taxon>Chromatiales</taxon>
        <taxon>Sedimenticolaceae</taxon>
        <taxon>Sedimenticola</taxon>
    </lineage>
</organism>
<dbReference type="GO" id="GO:0097175">
    <property type="term" value="P:1,6-anhydro-N-acetyl-beta-muramic acid catabolic process"/>
    <property type="evidence" value="ECO:0007669"/>
    <property type="project" value="UniProtKB-UniRule"/>
</dbReference>
<keyword evidence="1" id="KW-0119">Carbohydrate metabolism</keyword>
<dbReference type="EMBL" id="DRKP01000062">
    <property type="protein sequence ID" value="HEB95870.1"/>
    <property type="molecule type" value="Genomic_DNA"/>
</dbReference>
<gene>
    <name evidence="1" type="primary">anmK</name>
    <name evidence="2" type="ORF">ENI96_05510</name>
</gene>
<dbReference type="InterPro" id="IPR005338">
    <property type="entry name" value="Anhydro_N_Ac-Mur_kinase"/>
</dbReference>
<dbReference type="GO" id="GO:0016301">
    <property type="term" value="F:kinase activity"/>
    <property type="evidence" value="ECO:0007669"/>
    <property type="project" value="UniProtKB-KW"/>
</dbReference>
<keyword evidence="1" id="KW-0547">Nucleotide-binding</keyword>
<dbReference type="Proteomes" id="UP000886251">
    <property type="component" value="Unassembled WGS sequence"/>
</dbReference>
<comment type="similarity">
    <text evidence="1">Belongs to the anhydro-N-acetylmuramic acid kinase family.</text>
</comment>
<keyword evidence="1 2" id="KW-0808">Transferase</keyword>
<reference evidence="2" key="1">
    <citation type="journal article" date="2020" name="mSystems">
        <title>Genome- and Community-Level Interaction Insights into Carbon Utilization and Element Cycling Functions of Hydrothermarchaeota in Hydrothermal Sediment.</title>
        <authorList>
            <person name="Zhou Z."/>
            <person name="Liu Y."/>
            <person name="Xu W."/>
            <person name="Pan J."/>
            <person name="Luo Z.H."/>
            <person name="Li M."/>
        </authorList>
    </citation>
    <scope>NUCLEOTIDE SEQUENCE [LARGE SCALE GENOMIC DNA]</scope>
    <source>
        <strain evidence="2">HyVt-443</strain>
    </source>
</reference>
<comment type="pathway">
    <text evidence="1">Cell wall biogenesis; peptidoglycan recycling.</text>
</comment>
<dbReference type="SUPFAM" id="SSF53067">
    <property type="entry name" value="Actin-like ATPase domain"/>
    <property type="match status" value="1"/>
</dbReference>
<feature type="binding site" evidence="1">
    <location>
        <begin position="12"/>
        <end position="19"/>
    </location>
    <ligand>
        <name>ATP</name>
        <dbReference type="ChEBI" id="CHEBI:30616"/>
    </ligand>
</feature>
<dbReference type="AlphaFoldDB" id="A0A831W8K1"/>
<protein>
    <recommendedName>
        <fullName evidence="1">Anhydro-N-acetylmuramic acid kinase</fullName>
        <ecNumber evidence="1">2.7.1.170</ecNumber>
    </recommendedName>
    <alternativeName>
        <fullName evidence="1">AnhMurNAc kinase</fullName>
    </alternativeName>
</protein>
<dbReference type="UniPathway" id="UPA00544"/>
<dbReference type="NCBIfam" id="NF007139">
    <property type="entry name" value="PRK09585.1-3"/>
    <property type="match status" value="1"/>
</dbReference>
<dbReference type="EC" id="2.7.1.170" evidence="1"/>
<dbReference type="CDD" id="cd24050">
    <property type="entry name" value="ASKHA_NBD_ANMK"/>
    <property type="match status" value="1"/>
</dbReference>
<keyword evidence="1" id="KW-0067">ATP-binding</keyword>
<dbReference type="HAMAP" id="MF_01270">
    <property type="entry name" value="AnhMurNAc_kinase"/>
    <property type="match status" value="1"/>
</dbReference>
<name>A0A831W8K1_9GAMM</name>
<comment type="function">
    <text evidence="1">Catalyzes the specific phosphorylation of 1,6-anhydro-N-acetylmuramic acid (anhMurNAc) with the simultaneous cleavage of the 1,6-anhydro ring, generating MurNAc-6-P. Is required for the utilization of anhMurNAc either imported from the medium or derived from its own cell wall murein, and thus plays a role in cell wall recycling.</text>
</comment>
<comment type="pathway">
    <text evidence="1">Amino-sugar metabolism; 1,6-anhydro-N-acetylmuramate degradation.</text>
</comment>
<accession>A0A831W8K1</accession>
<evidence type="ECO:0000313" key="2">
    <source>
        <dbReference type="EMBL" id="HEB95870.1"/>
    </source>
</evidence>
<dbReference type="Gene3D" id="3.30.420.40">
    <property type="match status" value="2"/>
</dbReference>
<proteinExistence type="inferred from homology"/>
<dbReference type="NCBIfam" id="NF007148">
    <property type="entry name" value="PRK09585.3-2"/>
    <property type="match status" value="1"/>
</dbReference>
<dbReference type="InterPro" id="IPR043129">
    <property type="entry name" value="ATPase_NBD"/>
</dbReference>
<dbReference type="UniPathway" id="UPA00343"/>
<dbReference type="GO" id="GO:0009254">
    <property type="term" value="P:peptidoglycan turnover"/>
    <property type="evidence" value="ECO:0007669"/>
    <property type="project" value="UniProtKB-UniRule"/>
</dbReference>
<comment type="caution">
    <text evidence="2">The sequence shown here is derived from an EMBL/GenBank/DDBJ whole genome shotgun (WGS) entry which is preliminary data.</text>
</comment>
<sequence length="370" mass="39337">MGEQYYIGLMSGTSMDGIDAALMAFTDHSQRLAGFVSRPWPQPLAQRLRSLGTPGHDEIDRLGVLDAEVADGFAAVVKALLAAAAIPVAEIRAIGCHGQTIRHRPTASPPFTLQIGDPNRLAERTGITVVADFRRRDMAAGGQGAPLVPAYHAAWFRDPAEQRAILNIGGIANLTLLPADPALPVTGFDTGPGNTLLDSWIRHHRGEGYDRDGAWAGSGQADPGLLSRLLDDPYFRLQPPKSTGPEYFNLGWLQRHRQTGRLPPQDVQATLLELTARSIAEAITGGGGVERLICCGGGVHNTVLMRRLVELLPGLTVEPSDGYGVGPDQMEAAAFAWLARQTLLGLPGNLPSVTGATHPVVLGGIYPAGR</sequence>
<dbReference type="PANTHER" id="PTHR30605:SF0">
    <property type="entry name" value="ANHYDRO-N-ACETYLMURAMIC ACID KINASE"/>
    <property type="match status" value="1"/>
</dbReference>
<dbReference type="GO" id="GO:0006040">
    <property type="term" value="P:amino sugar metabolic process"/>
    <property type="evidence" value="ECO:0007669"/>
    <property type="project" value="InterPro"/>
</dbReference>
<keyword evidence="1 2" id="KW-0418">Kinase</keyword>
<dbReference type="GO" id="GO:0005524">
    <property type="term" value="F:ATP binding"/>
    <property type="evidence" value="ECO:0007669"/>
    <property type="project" value="UniProtKB-UniRule"/>
</dbReference>
<comment type="catalytic activity">
    <reaction evidence="1">
        <text>1,6-anhydro-N-acetyl-beta-muramate + ATP + H2O = N-acetyl-D-muramate 6-phosphate + ADP + H(+)</text>
        <dbReference type="Rhea" id="RHEA:24952"/>
        <dbReference type="ChEBI" id="CHEBI:15377"/>
        <dbReference type="ChEBI" id="CHEBI:15378"/>
        <dbReference type="ChEBI" id="CHEBI:30616"/>
        <dbReference type="ChEBI" id="CHEBI:58690"/>
        <dbReference type="ChEBI" id="CHEBI:58722"/>
        <dbReference type="ChEBI" id="CHEBI:456216"/>
        <dbReference type="EC" id="2.7.1.170"/>
    </reaction>
</comment>